<evidence type="ECO:0000313" key="1">
    <source>
        <dbReference type="EMBL" id="MPC64592.1"/>
    </source>
</evidence>
<organism evidence="1 2">
    <name type="scientific">Portunus trituberculatus</name>
    <name type="common">Swimming crab</name>
    <name type="synonym">Neptunus trituberculatus</name>
    <dbReference type="NCBI Taxonomy" id="210409"/>
    <lineage>
        <taxon>Eukaryota</taxon>
        <taxon>Metazoa</taxon>
        <taxon>Ecdysozoa</taxon>
        <taxon>Arthropoda</taxon>
        <taxon>Crustacea</taxon>
        <taxon>Multicrustacea</taxon>
        <taxon>Malacostraca</taxon>
        <taxon>Eumalacostraca</taxon>
        <taxon>Eucarida</taxon>
        <taxon>Decapoda</taxon>
        <taxon>Pleocyemata</taxon>
        <taxon>Brachyura</taxon>
        <taxon>Eubrachyura</taxon>
        <taxon>Portunoidea</taxon>
        <taxon>Portunidae</taxon>
        <taxon>Portuninae</taxon>
        <taxon>Portunus</taxon>
    </lineage>
</organism>
<reference evidence="1 2" key="1">
    <citation type="submission" date="2019-05" db="EMBL/GenBank/DDBJ databases">
        <title>Another draft genome of Portunus trituberculatus and its Hox gene families provides insights of decapod evolution.</title>
        <authorList>
            <person name="Jeong J.-H."/>
            <person name="Song I."/>
            <person name="Kim S."/>
            <person name="Choi T."/>
            <person name="Kim D."/>
            <person name="Ryu S."/>
            <person name="Kim W."/>
        </authorList>
    </citation>
    <scope>NUCLEOTIDE SEQUENCE [LARGE SCALE GENOMIC DNA]</scope>
    <source>
        <tissue evidence="1">Muscle</tissue>
    </source>
</reference>
<accession>A0A5B7H0K1</accession>
<proteinExistence type="predicted"/>
<gene>
    <name evidence="1" type="ORF">E2C01_058710</name>
</gene>
<keyword evidence="2" id="KW-1185">Reference proteome</keyword>
<dbReference type="EMBL" id="VSRR010022287">
    <property type="protein sequence ID" value="MPC64592.1"/>
    <property type="molecule type" value="Genomic_DNA"/>
</dbReference>
<sequence>MSFDTTLSNTGHLTATPPQMGTALYWWVGGLCFPVTWRARLEGCLGHCSALPRERGLPMLVRSPVRSQTKWFQRSLPVDQRSHPLERSPHRGHPVLDGWVSRLGCFGRGVSALSWTNIHIM</sequence>
<dbReference type="Proteomes" id="UP000324222">
    <property type="component" value="Unassembled WGS sequence"/>
</dbReference>
<evidence type="ECO:0000313" key="2">
    <source>
        <dbReference type="Proteomes" id="UP000324222"/>
    </source>
</evidence>
<name>A0A5B7H0K1_PORTR</name>
<protein>
    <submittedName>
        <fullName evidence="1">Uncharacterized protein</fullName>
    </submittedName>
</protein>
<dbReference type="AlphaFoldDB" id="A0A5B7H0K1"/>
<comment type="caution">
    <text evidence="1">The sequence shown here is derived from an EMBL/GenBank/DDBJ whole genome shotgun (WGS) entry which is preliminary data.</text>
</comment>